<evidence type="ECO:0000313" key="8">
    <source>
        <dbReference type="Proteomes" id="UP001356170"/>
    </source>
</evidence>
<feature type="domain" description="CusB-like beta-barrel" evidence="5">
    <location>
        <begin position="205"/>
        <end position="281"/>
    </location>
</feature>
<dbReference type="Gene3D" id="1.10.287.470">
    <property type="entry name" value="Helix hairpin bin"/>
    <property type="match status" value="1"/>
</dbReference>
<dbReference type="Proteomes" id="UP001356170">
    <property type="component" value="Unassembled WGS sequence"/>
</dbReference>
<dbReference type="SUPFAM" id="SSF111369">
    <property type="entry name" value="HlyD-like secretion proteins"/>
    <property type="match status" value="1"/>
</dbReference>
<dbReference type="Pfam" id="PF25954">
    <property type="entry name" value="Beta-barrel_RND_2"/>
    <property type="match status" value="1"/>
</dbReference>
<comment type="caution">
    <text evidence="7">The sequence shown here is derived from an EMBL/GenBank/DDBJ whole genome shotgun (WGS) entry which is preliminary data.</text>
</comment>
<accession>A0ABU7V115</accession>
<dbReference type="RefSeq" id="WP_331703543.1">
    <property type="nucleotide sequence ID" value="NZ_JAZHBO010000001.1"/>
</dbReference>
<keyword evidence="3" id="KW-0732">Signal</keyword>
<dbReference type="Pfam" id="PF25989">
    <property type="entry name" value="YknX_C"/>
    <property type="match status" value="1"/>
</dbReference>
<evidence type="ECO:0000259" key="4">
    <source>
        <dbReference type="Pfam" id="PF25876"/>
    </source>
</evidence>
<evidence type="ECO:0000256" key="2">
    <source>
        <dbReference type="SAM" id="Coils"/>
    </source>
</evidence>
<keyword evidence="2" id="KW-0175">Coiled coil</keyword>
<dbReference type="InterPro" id="IPR006143">
    <property type="entry name" value="RND_pump_MFP"/>
</dbReference>
<feature type="signal peptide" evidence="3">
    <location>
        <begin position="1"/>
        <end position="19"/>
    </location>
</feature>
<evidence type="ECO:0000256" key="3">
    <source>
        <dbReference type="SAM" id="SignalP"/>
    </source>
</evidence>
<comment type="similarity">
    <text evidence="1">Belongs to the membrane fusion protein (MFP) (TC 8.A.1) family.</text>
</comment>
<dbReference type="EMBL" id="JAZHBO010000001">
    <property type="protein sequence ID" value="MEF2155512.1"/>
    <property type="molecule type" value="Genomic_DNA"/>
</dbReference>
<protein>
    <submittedName>
        <fullName evidence="7">Efflux RND transporter periplasmic adaptor subunit</fullName>
    </submittedName>
</protein>
<dbReference type="NCBIfam" id="TIGR01730">
    <property type="entry name" value="RND_mfp"/>
    <property type="match status" value="1"/>
</dbReference>
<dbReference type="Gene3D" id="2.40.50.100">
    <property type="match status" value="1"/>
</dbReference>
<sequence length="383" mass="39452">MLRILTNCALALTLTVAMASCSDADKDAAANNGGKAGGPGAGGGRPQTVTALTVQPQSWADGLSALGTVQALESVTIAAKVSETVSRVHFASGQFVGRGTPLVTLTGQQQDASLAQAQAQLREAQSLYNRYAALAKDRYISAAQLDTQRAALETAQAQVATIRANLSDRVIRAPFAGVLGIRRISPGALITPGTEIATLDSIGSVYVDFPVPELKLPAVRQGQAVTATSQAYPDRPFEGTVRNVDIRVDPASRAATVRAAFANPGYALRPGMLMTVRLAQHPRQALVVPEIAIVQNGADSSVFRIGNGDKVSSVVVQLGERRDGWVEIRSGLLAGDRIVVDGSGKVTDGGEVKASPYRGAPGVAPAAAASGVAPAAVSAQGTR</sequence>
<evidence type="ECO:0000256" key="1">
    <source>
        <dbReference type="ARBA" id="ARBA00009477"/>
    </source>
</evidence>
<dbReference type="Gene3D" id="2.40.30.170">
    <property type="match status" value="1"/>
</dbReference>
<dbReference type="InterPro" id="IPR058624">
    <property type="entry name" value="MdtA-like_HH"/>
</dbReference>
<evidence type="ECO:0000259" key="6">
    <source>
        <dbReference type="Pfam" id="PF25989"/>
    </source>
</evidence>
<dbReference type="PANTHER" id="PTHR30469:SF16">
    <property type="entry name" value="HAE1 FAMILY EFFLUX PUMP MFP COMPONENT"/>
    <property type="match status" value="1"/>
</dbReference>
<feature type="chain" id="PRO_5045925903" evidence="3">
    <location>
        <begin position="20"/>
        <end position="383"/>
    </location>
</feature>
<feature type="coiled-coil region" evidence="2">
    <location>
        <begin position="114"/>
        <end position="165"/>
    </location>
</feature>
<dbReference type="PANTHER" id="PTHR30469">
    <property type="entry name" value="MULTIDRUG RESISTANCE PROTEIN MDTA"/>
    <property type="match status" value="1"/>
</dbReference>
<evidence type="ECO:0000259" key="5">
    <source>
        <dbReference type="Pfam" id="PF25954"/>
    </source>
</evidence>
<feature type="domain" description="YknX-like C-terminal permuted SH3-like" evidence="6">
    <location>
        <begin position="285"/>
        <end position="353"/>
    </location>
</feature>
<dbReference type="Pfam" id="PF25876">
    <property type="entry name" value="HH_MFP_RND"/>
    <property type="match status" value="1"/>
</dbReference>
<feature type="domain" description="Multidrug resistance protein MdtA-like alpha-helical hairpin" evidence="4">
    <location>
        <begin position="108"/>
        <end position="165"/>
    </location>
</feature>
<dbReference type="InterPro" id="IPR058792">
    <property type="entry name" value="Beta-barrel_RND_2"/>
</dbReference>
<organism evidence="7 8">
    <name type="scientific">Aquilutibacter rugosus</name>
    <dbReference type="NCBI Taxonomy" id="3115820"/>
    <lineage>
        <taxon>Bacteria</taxon>
        <taxon>Pseudomonadati</taxon>
        <taxon>Pseudomonadota</taxon>
        <taxon>Gammaproteobacteria</taxon>
        <taxon>Lysobacterales</taxon>
        <taxon>Lysobacteraceae</taxon>
        <taxon>Aquilutibacter</taxon>
    </lineage>
</organism>
<dbReference type="Gene3D" id="2.40.420.20">
    <property type="match status" value="1"/>
</dbReference>
<reference evidence="7 8" key="1">
    <citation type="submission" date="2024-01" db="EMBL/GenBank/DDBJ databases">
        <title>Novel species of the genus Luteimonas isolated from rivers.</title>
        <authorList>
            <person name="Lu H."/>
        </authorList>
    </citation>
    <scope>NUCLEOTIDE SEQUENCE [LARGE SCALE GENOMIC DNA]</scope>
    <source>
        <strain evidence="7 8">FXH3W</strain>
    </source>
</reference>
<keyword evidence="8" id="KW-1185">Reference proteome</keyword>
<proteinExistence type="inferred from homology"/>
<gene>
    <name evidence="7" type="ORF">V3390_04600</name>
</gene>
<dbReference type="PROSITE" id="PS51257">
    <property type="entry name" value="PROKAR_LIPOPROTEIN"/>
    <property type="match status" value="1"/>
</dbReference>
<dbReference type="InterPro" id="IPR058637">
    <property type="entry name" value="YknX-like_C"/>
</dbReference>
<name>A0ABU7V115_9GAMM</name>
<evidence type="ECO:0000313" key="7">
    <source>
        <dbReference type="EMBL" id="MEF2155512.1"/>
    </source>
</evidence>